<dbReference type="GO" id="GO:0045717">
    <property type="term" value="P:negative regulation of fatty acid biosynthetic process"/>
    <property type="evidence" value="ECO:0007669"/>
    <property type="project" value="TreeGrafter"/>
</dbReference>
<keyword evidence="6" id="KW-1185">Reference proteome</keyword>
<dbReference type="InterPro" id="IPR001680">
    <property type="entry name" value="WD40_rpt"/>
</dbReference>
<dbReference type="InterPro" id="IPR045151">
    <property type="entry name" value="DCAF8"/>
</dbReference>
<name>A0A9P0JPZ8_ACAOB</name>
<dbReference type="SUPFAM" id="SSF50978">
    <property type="entry name" value="WD40 repeat-like"/>
    <property type="match status" value="1"/>
</dbReference>
<evidence type="ECO:0000313" key="5">
    <source>
        <dbReference type="EMBL" id="CAH1955482.1"/>
    </source>
</evidence>
<organism evidence="5 6">
    <name type="scientific">Acanthoscelides obtectus</name>
    <name type="common">Bean weevil</name>
    <name type="synonym">Bruchus obtectus</name>
    <dbReference type="NCBI Taxonomy" id="200917"/>
    <lineage>
        <taxon>Eukaryota</taxon>
        <taxon>Metazoa</taxon>
        <taxon>Ecdysozoa</taxon>
        <taxon>Arthropoda</taxon>
        <taxon>Hexapoda</taxon>
        <taxon>Insecta</taxon>
        <taxon>Pterygota</taxon>
        <taxon>Neoptera</taxon>
        <taxon>Endopterygota</taxon>
        <taxon>Coleoptera</taxon>
        <taxon>Polyphaga</taxon>
        <taxon>Cucujiformia</taxon>
        <taxon>Chrysomeloidea</taxon>
        <taxon>Chrysomelidae</taxon>
        <taxon>Bruchinae</taxon>
        <taxon>Bruchini</taxon>
        <taxon>Acanthoscelides</taxon>
    </lineage>
</organism>
<evidence type="ECO:0000256" key="1">
    <source>
        <dbReference type="ARBA" id="ARBA00022574"/>
    </source>
</evidence>
<evidence type="ECO:0000313" key="6">
    <source>
        <dbReference type="Proteomes" id="UP001152888"/>
    </source>
</evidence>
<dbReference type="PANTHER" id="PTHR15574">
    <property type="entry name" value="WD REPEAT DOMAIN-CONTAINING FAMILY"/>
    <property type="match status" value="1"/>
</dbReference>
<dbReference type="SMART" id="SM00320">
    <property type="entry name" value="WD40"/>
    <property type="match status" value="2"/>
</dbReference>
<accession>A0A9P0JPZ8</accession>
<keyword evidence="2" id="KW-0677">Repeat</keyword>
<dbReference type="Gene3D" id="2.130.10.10">
    <property type="entry name" value="YVTN repeat-like/Quinoprotein amine dehydrogenase"/>
    <property type="match status" value="1"/>
</dbReference>
<reference evidence="5" key="1">
    <citation type="submission" date="2022-03" db="EMBL/GenBank/DDBJ databases">
        <authorList>
            <person name="Sayadi A."/>
        </authorList>
    </citation>
    <scope>NUCLEOTIDE SEQUENCE</scope>
</reference>
<comment type="caution">
    <text evidence="5">The sequence shown here is derived from an EMBL/GenBank/DDBJ whole genome shotgun (WGS) entry which is preliminary data.</text>
</comment>
<evidence type="ECO:0000256" key="3">
    <source>
        <dbReference type="PROSITE-ProRule" id="PRU00221"/>
    </source>
</evidence>
<evidence type="ECO:0000256" key="4">
    <source>
        <dbReference type="SAM" id="MobiDB-lite"/>
    </source>
</evidence>
<dbReference type="GO" id="GO:0080008">
    <property type="term" value="C:Cul4-RING E3 ubiquitin ligase complex"/>
    <property type="evidence" value="ECO:0007669"/>
    <property type="project" value="TreeGrafter"/>
</dbReference>
<dbReference type="OrthoDB" id="4869960at2759"/>
<sequence length="270" mass="30271">MGDLYNAARDYVYVIKRWPEHKPAYIELIKCLIALKWTKEAQNWLEYFCSVHPDYSDNTQVSELRQKIESALSEEKASSAKSSGRTNGDDKDGSATDGTDPASEEKERFLRRVDEAEQKKRMESLDFEVRFVGHCNTTTDIKEANFLGEDGQYVCAGSDEGYIFIWERRRAGIVTVLSGDVSIVNCVQPHPTACFLASSGIDAAVKLWSPISEEDVASNPRLVKDIDAAIESNQQRMSMDPFESMLVNMGYRIPGISVDPAFQVPSCRTC</sequence>
<dbReference type="AlphaFoldDB" id="A0A9P0JPZ8"/>
<dbReference type="Proteomes" id="UP001152888">
    <property type="component" value="Unassembled WGS sequence"/>
</dbReference>
<dbReference type="GO" id="GO:0005737">
    <property type="term" value="C:cytoplasm"/>
    <property type="evidence" value="ECO:0007669"/>
    <property type="project" value="TreeGrafter"/>
</dbReference>
<dbReference type="PROSITE" id="PS50082">
    <property type="entry name" value="WD_REPEATS_2"/>
    <property type="match status" value="1"/>
</dbReference>
<dbReference type="EMBL" id="CAKOFQ010006660">
    <property type="protein sequence ID" value="CAH1955482.1"/>
    <property type="molecule type" value="Genomic_DNA"/>
</dbReference>
<dbReference type="InterPro" id="IPR015943">
    <property type="entry name" value="WD40/YVTN_repeat-like_dom_sf"/>
</dbReference>
<protein>
    <submittedName>
        <fullName evidence="5">Uncharacterized protein</fullName>
    </submittedName>
</protein>
<feature type="region of interest" description="Disordered" evidence="4">
    <location>
        <begin position="72"/>
        <end position="109"/>
    </location>
</feature>
<dbReference type="Pfam" id="PF00400">
    <property type="entry name" value="WD40"/>
    <property type="match status" value="2"/>
</dbReference>
<proteinExistence type="predicted"/>
<dbReference type="InterPro" id="IPR036322">
    <property type="entry name" value="WD40_repeat_dom_sf"/>
</dbReference>
<dbReference type="PANTHER" id="PTHR15574:SF40">
    <property type="entry name" value="WD AND TETRATRICOPEPTIDE REPEATS PROTEIN 1"/>
    <property type="match status" value="1"/>
</dbReference>
<evidence type="ECO:0000256" key="2">
    <source>
        <dbReference type="ARBA" id="ARBA00022737"/>
    </source>
</evidence>
<keyword evidence="1 3" id="KW-0853">WD repeat</keyword>
<gene>
    <name evidence="5" type="ORF">ACAOBT_LOCUS1080</name>
</gene>
<feature type="repeat" description="WD" evidence="3">
    <location>
        <begin position="177"/>
        <end position="218"/>
    </location>
</feature>